<dbReference type="PANTHER" id="PTHR10133:SF27">
    <property type="entry name" value="DNA POLYMERASE NU"/>
    <property type="match status" value="1"/>
</dbReference>
<dbReference type="SMART" id="SM00482">
    <property type="entry name" value="POLAc"/>
    <property type="match status" value="1"/>
</dbReference>
<dbReference type="EMBL" id="LR798432">
    <property type="protein sequence ID" value="CAB5231405.1"/>
    <property type="molecule type" value="Genomic_DNA"/>
</dbReference>
<dbReference type="PRINTS" id="PR00868">
    <property type="entry name" value="DNAPOLI"/>
</dbReference>
<evidence type="ECO:0000313" key="7">
    <source>
        <dbReference type="EMBL" id="CAB4174794.1"/>
    </source>
</evidence>
<dbReference type="GO" id="GO:0003887">
    <property type="term" value="F:DNA-directed DNA polymerase activity"/>
    <property type="evidence" value="ECO:0007669"/>
    <property type="project" value="InterPro"/>
</dbReference>
<gene>
    <name evidence="8" type="ORF">UFOVP1036_99</name>
    <name evidence="9" type="ORF">UFOVP1132_69</name>
    <name evidence="10" type="ORF">UFOVP1190_44</name>
    <name evidence="11" type="ORF">UFOVP1248_83</name>
    <name evidence="12" type="ORF">UFOVP1493_3</name>
    <name evidence="14" type="ORF">UFOVP1584_75</name>
    <name evidence="13" type="ORF">UFOVP1635_91</name>
    <name evidence="5" type="ORF">UFOVP521_33</name>
    <name evidence="6" type="ORF">UFOVP856_5</name>
    <name evidence="7" type="ORF">UFOVP967_83</name>
</gene>
<dbReference type="Pfam" id="PF01612">
    <property type="entry name" value="DNA_pol_A_exo1"/>
    <property type="match status" value="1"/>
</dbReference>
<evidence type="ECO:0000313" key="14">
    <source>
        <dbReference type="EMBL" id="CAB5231405.1"/>
    </source>
</evidence>
<feature type="domain" description="3'-5' exonuclease" evidence="3">
    <location>
        <begin position="4"/>
        <end position="191"/>
    </location>
</feature>
<evidence type="ECO:0000313" key="6">
    <source>
        <dbReference type="EMBL" id="CAB4167090.1"/>
    </source>
</evidence>
<dbReference type="EMBL" id="LR797456">
    <property type="protein sequence ID" value="CAB4216957.1"/>
    <property type="molecule type" value="Genomic_DNA"/>
</dbReference>
<evidence type="ECO:0000313" key="8">
    <source>
        <dbReference type="EMBL" id="CAB4180735.1"/>
    </source>
</evidence>
<dbReference type="InterPro" id="IPR002562">
    <property type="entry name" value="3'-5'_exonuclease_dom"/>
</dbReference>
<dbReference type="Pfam" id="PF00476">
    <property type="entry name" value="DNA_pol_A"/>
    <property type="match status" value="1"/>
</dbReference>
<evidence type="ECO:0000259" key="3">
    <source>
        <dbReference type="SMART" id="SM00474"/>
    </source>
</evidence>
<name>A0A6J5SR27_9CAUD</name>
<proteinExistence type="predicted"/>
<evidence type="ECO:0000313" key="9">
    <source>
        <dbReference type="EMBL" id="CAB4186292.1"/>
    </source>
</evidence>
<dbReference type="GO" id="GO:0006261">
    <property type="term" value="P:DNA-templated DNA replication"/>
    <property type="evidence" value="ECO:0007669"/>
    <property type="project" value="InterPro"/>
</dbReference>
<evidence type="ECO:0000259" key="4">
    <source>
        <dbReference type="SMART" id="SM00482"/>
    </source>
</evidence>
<dbReference type="InterPro" id="IPR012337">
    <property type="entry name" value="RNaseH-like_sf"/>
</dbReference>
<keyword evidence="1" id="KW-0235">DNA replication</keyword>
<keyword evidence="12" id="KW-0540">Nuclease</keyword>
<evidence type="ECO:0000313" key="11">
    <source>
        <dbReference type="EMBL" id="CAB4192766.1"/>
    </source>
</evidence>
<dbReference type="FunFam" id="1.10.150.20:FF:000002">
    <property type="entry name" value="DNA polymerase I"/>
    <property type="match status" value="1"/>
</dbReference>
<dbReference type="EMBL" id="LR797192">
    <property type="protein sequence ID" value="CAB4192766.1"/>
    <property type="molecule type" value="Genomic_DNA"/>
</dbReference>
<feature type="domain" description="DNA-directed DNA polymerase family A palm" evidence="4">
    <location>
        <begin position="377"/>
        <end position="586"/>
    </location>
</feature>
<keyword evidence="12" id="KW-0378">Hydrolase</keyword>
<dbReference type="Gene3D" id="1.20.1060.10">
    <property type="entry name" value="Taq DNA Polymerase, Chain T, domain 4"/>
    <property type="match status" value="1"/>
</dbReference>
<keyword evidence="2" id="KW-1194">Viral DNA replication</keyword>
<evidence type="ECO:0000256" key="1">
    <source>
        <dbReference type="ARBA" id="ARBA00022705"/>
    </source>
</evidence>
<evidence type="ECO:0000313" key="13">
    <source>
        <dbReference type="EMBL" id="CAB4220150.1"/>
    </source>
</evidence>
<dbReference type="EMBL" id="LR796811">
    <property type="protein sequence ID" value="CAB4167090.1"/>
    <property type="molecule type" value="Genomic_DNA"/>
</dbReference>
<dbReference type="GO" id="GO:0003677">
    <property type="term" value="F:DNA binding"/>
    <property type="evidence" value="ECO:0007669"/>
    <property type="project" value="InterPro"/>
</dbReference>
<dbReference type="EMBL" id="LR797088">
    <property type="protein sequence ID" value="CAB4186292.1"/>
    <property type="molecule type" value="Genomic_DNA"/>
</dbReference>
<dbReference type="InterPro" id="IPR001098">
    <property type="entry name" value="DNA-dir_DNA_pol_A_palm_dom"/>
</dbReference>
<dbReference type="InterPro" id="IPR002298">
    <property type="entry name" value="DNA_polymerase_A"/>
</dbReference>
<dbReference type="EMBL" id="LR796991">
    <property type="protein sequence ID" value="CAB4180735.1"/>
    <property type="molecule type" value="Genomic_DNA"/>
</dbReference>
<dbReference type="PANTHER" id="PTHR10133">
    <property type="entry name" value="DNA POLYMERASE I"/>
    <property type="match status" value="1"/>
</dbReference>
<dbReference type="EMBL" id="LR797496">
    <property type="protein sequence ID" value="CAB4220150.1"/>
    <property type="molecule type" value="Genomic_DNA"/>
</dbReference>
<dbReference type="Gene3D" id="1.10.150.20">
    <property type="entry name" value="5' to 3' exonuclease, C-terminal subdomain"/>
    <property type="match status" value="1"/>
</dbReference>
<dbReference type="GO" id="GO:0008408">
    <property type="term" value="F:3'-5' exonuclease activity"/>
    <property type="evidence" value="ECO:0007669"/>
    <property type="project" value="InterPro"/>
</dbReference>
<sequence length="771" mass="86690">MPSYSAVTTMEALEELTVLLAGSDVIAIDTETTGLSHYTDRLVGISVSVKEQEGYYIPLAHLSGDQIPLDVVRAYLKPVLCDASKSYVMFNAKFDTRFLASVDLCPPYARIVDAFLEAYCAAEGFEEFSLKGLVKAIWGIKTVEFKDLFSSKTKSENRRIDAIPIELASDYAAADADYTLRLHNRYYEKVKSSFIFKMESELWPFIQQLEDNGASINNDFLYKNGKLIREVASYVDEIVHDQAAEALGQRIAFSTSNPHNLSHLLYDLMGIPVKKTSATTGKPSVDKMTLEMLEPDFPIVRNILTVRSMERMAQLLDEQLPSYIAPDGRIHTSYNQAGATTGRFGSSNPNLQNQPRFKSWAITLPDGSTKTFKVAPRDAFVAEDGHYLIELDFRQIEFIIMAHLSGDAGIVQAYLAGEDVHIKTASELFRVPESEVTKEQRTKAKTLNYLIIYGGGANKLAALLGIDERTAEEDIQNFFRSRPKFISYMQKVRDAAKQTKTVRTFFGRVQVVPEFYENSRSALAKAERASVNRIIQGSAADYQKIGIIRAMKRVAAHPTFSDKAKMILQTHDSQTWQVSLDIAPDEIIPFLIDAMSVKLDNFPRITVDAQVGYSWGRLTEWEEGKTWDFQQQRKDYENSIEEKEIDVKSLFAKNDFTPEEKSLNQQETVEKSTLDEQISTAINVVIEIKQEVSKQNASDLASILRSFPGKNTIIIVTGDGTRISLEKFPTSLSTHEMKIALADIFPLASYAEEPIILRLAKILLKDIDFEN</sequence>
<dbReference type="InterPro" id="IPR043502">
    <property type="entry name" value="DNA/RNA_pol_sf"/>
</dbReference>
<reference evidence="12" key="1">
    <citation type="submission" date="2020-05" db="EMBL/GenBank/DDBJ databases">
        <authorList>
            <person name="Chiriac C."/>
            <person name="Salcher M."/>
            <person name="Ghai R."/>
            <person name="Kavagutti S V."/>
        </authorList>
    </citation>
    <scope>NUCLEOTIDE SEQUENCE</scope>
</reference>
<evidence type="ECO:0000313" key="12">
    <source>
        <dbReference type="EMBL" id="CAB4216957.1"/>
    </source>
</evidence>
<protein>
    <submittedName>
        <fullName evidence="12">PolA DNA polymerase I - 3'-5' exonuclease and polymerase domains</fullName>
    </submittedName>
</protein>
<dbReference type="Gene3D" id="3.30.420.10">
    <property type="entry name" value="Ribonuclease H-like superfamily/Ribonuclease H"/>
    <property type="match status" value="1"/>
</dbReference>
<dbReference type="GO" id="GO:0006302">
    <property type="term" value="P:double-strand break repair"/>
    <property type="evidence" value="ECO:0007669"/>
    <property type="project" value="TreeGrafter"/>
</dbReference>
<evidence type="ECO:0000256" key="2">
    <source>
        <dbReference type="ARBA" id="ARBA00023109"/>
    </source>
</evidence>
<dbReference type="EMBL" id="LR796910">
    <property type="protein sequence ID" value="CAB4174794.1"/>
    <property type="molecule type" value="Genomic_DNA"/>
</dbReference>
<dbReference type="SMART" id="SM00474">
    <property type="entry name" value="35EXOc"/>
    <property type="match status" value="1"/>
</dbReference>
<dbReference type="SUPFAM" id="SSF56672">
    <property type="entry name" value="DNA/RNA polymerases"/>
    <property type="match status" value="1"/>
</dbReference>
<dbReference type="InterPro" id="IPR036397">
    <property type="entry name" value="RNaseH_sf"/>
</dbReference>
<dbReference type="Gene3D" id="3.30.70.370">
    <property type="match status" value="1"/>
</dbReference>
<keyword evidence="12" id="KW-0269">Exonuclease</keyword>
<accession>A0A6J5SR27</accession>
<dbReference type="SUPFAM" id="SSF53098">
    <property type="entry name" value="Ribonuclease H-like"/>
    <property type="match status" value="1"/>
</dbReference>
<dbReference type="GO" id="GO:0039693">
    <property type="term" value="P:viral DNA genome replication"/>
    <property type="evidence" value="ECO:0007669"/>
    <property type="project" value="UniProtKB-KW"/>
</dbReference>
<dbReference type="EMBL" id="LR796496">
    <property type="protein sequence ID" value="CAB4148305.1"/>
    <property type="molecule type" value="Genomic_DNA"/>
</dbReference>
<evidence type="ECO:0000313" key="10">
    <source>
        <dbReference type="EMBL" id="CAB4190229.1"/>
    </source>
</evidence>
<organism evidence="12">
    <name type="scientific">uncultured Caudovirales phage</name>
    <dbReference type="NCBI Taxonomy" id="2100421"/>
    <lineage>
        <taxon>Viruses</taxon>
        <taxon>Duplodnaviria</taxon>
        <taxon>Heunggongvirae</taxon>
        <taxon>Uroviricota</taxon>
        <taxon>Caudoviricetes</taxon>
        <taxon>Peduoviridae</taxon>
        <taxon>Maltschvirus</taxon>
        <taxon>Maltschvirus maltsch</taxon>
    </lineage>
</organism>
<dbReference type="EMBL" id="LR797145">
    <property type="protein sequence ID" value="CAB4190229.1"/>
    <property type="molecule type" value="Genomic_DNA"/>
</dbReference>
<evidence type="ECO:0000313" key="5">
    <source>
        <dbReference type="EMBL" id="CAB4148305.1"/>
    </source>
</evidence>